<accession>A0ABS2R5W3</accession>
<keyword evidence="2" id="KW-1185">Reference proteome</keyword>
<dbReference type="RefSeq" id="WP_205179225.1">
    <property type="nucleotide sequence ID" value="NZ_JAFBFH010000011.1"/>
</dbReference>
<evidence type="ECO:0000313" key="1">
    <source>
        <dbReference type="EMBL" id="MBM7715046.1"/>
    </source>
</evidence>
<dbReference type="EMBL" id="JAFBFH010000011">
    <property type="protein sequence ID" value="MBM7715046.1"/>
    <property type="molecule type" value="Genomic_DNA"/>
</dbReference>
<dbReference type="SUPFAM" id="SSF56529">
    <property type="entry name" value="FAH"/>
    <property type="match status" value="1"/>
</dbReference>
<dbReference type="Proteomes" id="UP000823485">
    <property type="component" value="Unassembled WGS sequence"/>
</dbReference>
<dbReference type="InterPro" id="IPR036663">
    <property type="entry name" value="Fumarylacetoacetase_C_sf"/>
</dbReference>
<proteinExistence type="predicted"/>
<dbReference type="Pfam" id="PF11010">
    <property type="entry name" value="DUF2848"/>
    <property type="match status" value="1"/>
</dbReference>
<dbReference type="InterPro" id="IPR021269">
    <property type="entry name" value="DUF2848"/>
</dbReference>
<organism evidence="1 2">
    <name type="scientific">Siminovitchia thermophila</name>
    <dbReference type="NCBI Taxonomy" id="1245522"/>
    <lineage>
        <taxon>Bacteria</taxon>
        <taxon>Bacillati</taxon>
        <taxon>Bacillota</taxon>
        <taxon>Bacilli</taxon>
        <taxon>Bacillales</taxon>
        <taxon>Bacillaceae</taxon>
        <taxon>Siminovitchia</taxon>
    </lineage>
</organism>
<name>A0ABS2R5W3_9BACI</name>
<comment type="caution">
    <text evidence="1">The sequence shown here is derived from an EMBL/GenBank/DDBJ whole genome shotgun (WGS) entry which is preliminary data.</text>
</comment>
<gene>
    <name evidence="1" type="ORF">JOC94_002018</name>
</gene>
<sequence>MDKKIFSLALNGKKKEMAISRVYAIGYAGRDKKKTMDHIKELEEIGVPRPIEIPTLYPLSLNNVTQNKVIEVVGDKTSGEAEIVIIFGGRTDEIYVTVGSDHTDRELEATDIHKSKQVCQKPFATKAWNLKDVIQHWDLLELSSDIYINHRWIPYQKDKISSILSFEDIMKFLERKGVPLANSIFFSGTVPLKCGFKYGEQFRMTITDPIHKRNILMEYTIKNLLGSVQT</sequence>
<protein>
    <submittedName>
        <fullName evidence="1">2-keto-4-pentenoate hydratase/2-oxohepta-3-ene-1,7-dioic acid hydratase in catechol pathway</fullName>
    </submittedName>
</protein>
<reference evidence="1 2" key="1">
    <citation type="submission" date="2021-01" db="EMBL/GenBank/DDBJ databases">
        <title>Genomic Encyclopedia of Type Strains, Phase IV (KMG-IV): sequencing the most valuable type-strain genomes for metagenomic binning, comparative biology and taxonomic classification.</title>
        <authorList>
            <person name="Goeker M."/>
        </authorList>
    </citation>
    <scope>NUCLEOTIDE SEQUENCE [LARGE SCALE GENOMIC DNA]</scope>
    <source>
        <strain evidence="1 2">DSM 105453</strain>
    </source>
</reference>
<evidence type="ECO:0000313" key="2">
    <source>
        <dbReference type="Proteomes" id="UP000823485"/>
    </source>
</evidence>